<proteinExistence type="predicted"/>
<gene>
    <name evidence="2" type="ORF">D7Y33_11245</name>
</gene>
<keyword evidence="1" id="KW-0732">Signal</keyword>
<feature type="signal peptide" evidence="1">
    <location>
        <begin position="1"/>
        <end position="19"/>
    </location>
</feature>
<reference evidence="2" key="2">
    <citation type="journal article" date="2020" name="Front. Microbiol.">
        <title>Genetic Variants of the DSF Quorum Sensing System in Stenotrophomonas maltophilia Influence Virulence and Resistance Phenotypes Among Genotypically Diverse Clinical Isolates.</title>
        <authorList>
            <person name="Yero D."/>
            <person name="Huedo P."/>
            <person name="Conchillo-Sole O."/>
            <person name="Martinez-Servat S."/>
            <person name="Mamat U."/>
            <person name="Coves X."/>
            <person name="Llanas F."/>
            <person name="Roca I."/>
            <person name="Vila J."/>
            <person name="Schaible U.E."/>
            <person name="Daura X."/>
            <person name="Gibert I."/>
        </authorList>
    </citation>
    <scope>NUCLEOTIDE SEQUENCE</scope>
    <source>
        <strain evidence="2">OG156</strain>
    </source>
</reference>
<evidence type="ECO:0000313" key="3">
    <source>
        <dbReference type="Proteomes" id="UP000822271"/>
    </source>
</evidence>
<evidence type="ECO:0000313" key="2">
    <source>
        <dbReference type="EMBL" id="MBA0311573.1"/>
    </source>
</evidence>
<accession>A0AAW3S646</accession>
<evidence type="ECO:0008006" key="4">
    <source>
        <dbReference type="Google" id="ProtNLM"/>
    </source>
</evidence>
<organism evidence="2 3">
    <name type="scientific">Stenotrophomonas maltophilia</name>
    <name type="common">Pseudomonas maltophilia</name>
    <name type="synonym">Xanthomonas maltophilia</name>
    <dbReference type="NCBI Taxonomy" id="40324"/>
    <lineage>
        <taxon>Bacteria</taxon>
        <taxon>Pseudomonadati</taxon>
        <taxon>Pseudomonadota</taxon>
        <taxon>Gammaproteobacteria</taxon>
        <taxon>Lysobacterales</taxon>
        <taxon>Lysobacteraceae</taxon>
        <taxon>Stenotrophomonas</taxon>
        <taxon>Stenotrophomonas maltophilia group</taxon>
    </lineage>
</organism>
<name>A0AAW3S646_STEMA</name>
<sequence length="136" mass="14461">MPLPLLAVFPLALAFCASAEDSRMDFLPSQSVVNDVARCSAAASYVMAAAAVLPNDSSRWMAFATDISRTMAEDQSRSPEHRAQLTPTTAEIFVAAAHVRGLVEEGWDLKKPSGRDYVVANAAAYCTASLLGPKGK</sequence>
<feature type="chain" id="PRO_5043509407" description="Lipoprotein" evidence="1">
    <location>
        <begin position="20"/>
        <end position="136"/>
    </location>
</feature>
<reference evidence="2" key="1">
    <citation type="submission" date="2018-09" db="EMBL/GenBank/DDBJ databases">
        <authorList>
            <person name="Groschel M."/>
            <person name="Kohl T."/>
            <person name="Conchillo-Sole O."/>
            <person name="Mamat U."/>
            <person name="Yero D."/>
            <person name="Niemann S."/>
            <person name="Daura X."/>
            <person name="Gibert I."/>
        </authorList>
    </citation>
    <scope>NUCLEOTIDE SEQUENCE</scope>
    <source>
        <strain evidence="2">OG156</strain>
    </source>
</reference>
<dbReference type="EMBL" id="RAUE01000017">
    <property type="protein sequence ID" value="MBA0311573.1"/>
    <property type="molecule type" value="Genomic_DNA"/>
</dbReference>
<dbReference type="Proteomes" id="UP000822271">
    <property type="component" value="Unassembled WGS sequence"/>
</dbReference>
<dbReference type="AlphaFoldDB" id="A0AAW3S646"/>
<comment type="caution">
    <text evidence="2">The sequence shown here is derived from an EMBL/GenBank/DDBJ whole genome shotgun (WGS) entry which is preliminary data.</text>
</comment>
<evidence type="ECO:0000256" key="1">
    <source>
        <dbReference type="SAM" id="SignalP"/>
    </source>
</evidence>
<protein>
    <recommendedName>
        <fullName evidence="4">Lipoprotein</fullName>
    </recommendedName>
</protein>